<dbReference type="RefSeq" id="WP_224122156.1">
    <property type="nucleotide sequence ID" value="NZ_JAIQZJ010000002.1"/>
</dbReference>
<feature type="transmembrane region" description="Helical" evidence="4">
    <location>
        <begin position="215"/>
        <end position="238"/>
    </location>
</feature>
<proteinExistence type="inferred from homology"/>
<keyword evidence="3" id="KW-0808">Transferase</keyword>
<accession>A0ABS7UA85</accession>
<dbReference type="EMBL" id="JAIQZJ010000002">
    <property type="protein sequence ID" value="MBZ5737782.1"/>
    <property type="molecule type" value="Genomic_DNA"/>
</dbReference>
<comment type="similarity">
    <text evidence="1">Belongs to the glycosyltransferase 2 family.</text>
</comment>
<dbReference type="PANTHER" id="PTHR43630:SF1">
    <property type="entry name" value="POLY-BETA-1,6-N-ACETYL-D-GLUCOSAMINE SYNTHASE"/>
    <property type="match status" value="1"/>
</dbReference>
<dbReference type="Gene3D" id="3.90.550.10">
    <property type="entry name" value="Spore Coat Polysaccharide Biosynthesis Protein SpsA, Chain A"/>
    <property type="match status" value="1"/>
</dbReference>
<name>A0ABS7UA85_9ACTN</name>
<dbReference type="InterPro" id="IPR029044">
    <property type="entry name" value="Nucleotide-diphossugar_trans"/>
</dbReference>
<gene>
    <name evidence="5" type="ORF">K8U61_06390</name>
</gene>
<feature type="transmembrane region" description="Helical" evidence="4">
    <location>
        <begin position="510"/>
        <end position="529"/>
    </location>
</feature>
<feature type="transmembrane region" description="Helical" evidence="4">
    <location>
        <begin position="139"/>
        <end position="156"/>
    </location>
</feature>
<feature type="transmembrane region" description="Helical" evidence="4">
    <location>
        <begin position="109"/>
        <end position="127"/>
    </location>
</feature>
<evidence type="ECO:0000256" key="1">
    <source>
        <dbReference type="ARBA" id="ARBA00006739"/>
    </source>
</evidence>
<comment type="caution">
    <text evidence="5">The sequence shown here is derived from an EMBL/GenBank/DDBJ whole genome shotgun (WGS) entry which is preliminary data.</text>
</comment>
<evidence type="ECO:0000256" key="2">
    <source>
        <dbReference type="ARBA" id="ARBA00022676"/>
    </source>
</evidence>
<dbReference type="PANTHER" id="PTHR43630">
    <property type="entry name" value="POLY-BETA-1,6-N-ACETYL-D-GLUCOSAMINE SYNTHASE"/>
    <property type="match status" value="1"/>
</dbReference>
<dbReference type="Proteomes" id="UP000780875">
    <property type="component" value="Unassembled WGS sequence"/>
</dbReference>
<organism evidence="5 6">
    <name type="scientific">Nocardioides mangrovi</name>
    <dbReference type="NCBI Taxonomy" id="2874580"/>
    <lineage>
        <taxon>Bacteria</taxon>
        <taxon>Bacillati</taxon>
        <taxon>Actinomycetota</taxon>
        <taxon>Actinomycetes</taxon>
        <taxon>Propionibacteriales</taxon>
        <taxon>Nocardioidaceae</taxon>
        <taxon>Nocardioides</taxon>
    </lineage>
</organism>
<keyword evidence="4" id="KW-0812">Transmembrane</keyword>
<feature type="transmembrane region" description="Helical" evidence="4">
    <location>
        <begin position="177"/>
        <end position="195"/>
    </location>
</feature>
<keyword evidence="4" id="KW-0472">Membrane</keyword>
<dbReference type="CDD" id="cd06423">
    <property type="entry name" value="CESA_like"/>
    <property type="match status" value="1"/>
</dbReference>
<evidence type="ECO:0000313" key="6">
    <source>
        <dbReference type="Proteomes" id="UP000780875"/>
    </source>
</evidence>
<protein>
    <submittedName>
        <fullName evidence="5">Glycosyltransferase family 2 protein</fullName>
    </submittedName>
</protein>
<reference evidence="5 6" key="1">
    <citation type="submission" date="2021-09" db="EMBL/GenBank/DDBJ databases">
        <title>Whole genome sequence of Nocardioides sp. GBK3QG-3.</title>
        <authorList>
            <person name="Tuo L."/>
        </authorList>
    </citation>
    <scope>NUCLEOTIDE SEQUENCE [LARGE SCALE GENOMIC DNA]</scope>
    <source>
        <strain evidence="5 6">GBK3QG-3</strain>
    </source>
</reference>
<feature type="transmembrane region" description="Helical" evidence="4">
    <location>
        <begin position="570"/>
        <end position="589"/>
    </location>
</feature>
<keyword evidence="4" id="KW-1133">Transmembrane helix</keyword>
<evidence type="ECO:0000313" key="5">
    <source>
        <dbReference type="EMBL" id="MBZ5737782.1"/>
    </source>
</evidence>
<evidence type="ECO:0000256" key="4">
    <source>
        <dbReference type="SAM" id="Phobius"/>
    </source>
</evidence>
<evidence type="ECO:0000256" key="3">
    <source>
        <dbReference type="ARBA" id="ARBA00022679"/>
    </source>
</evidence>
<dbReference type="SUPFAM" id="SSF53448">
    <property type="entry name" value="Nucleotide-diphospho-sugar transferases"/>
    <property type="match status" value="1"/>
</dbReference>
<keyword evidence="6" id="KW-1185">Reference proteome</keyword>
<feature type="transmembrane region" description="Helical" evidence="4">
    <location>
        <begin position="78"/>
        <end position="97"/>
    </location>
</feature>
<feature type="transmembrane region" description="Helical" evidence="4">
    <location>
        <begin position="36"/>
        <end position="58"/>
    </location>
</feature>
<dbReference type="Pfam" id="PF13641">
    <property type="entry name" value="Glyco_tranf_2_3"/>
    <property type="match status" value="1"/>
</dbReference>
<keyword evidence="2" id="KW-0328">Glycosyltransferase</keyword>
<feature type="transmembrane region" description="Helical" evidence="4">
    <location>
        <begin position="535"/>
        <end position="558"/>
    </location>
</feature>
<sequence>MTEPPPPEAVSDHFRSVDSTPAQYALARPPRVVNGFLVNFTTLSLLGLLVIAVFAHYAGDDTSRDLVVLPSAGERAAVPVRLFVTVFFVVFGCSIASDLRRRARVCGQLLGTFAVVILLVDVTAYLARDAGVQVPVVGQQIVSGMVAMISFPIVVLRNAHLPPPVELPMTGRIRWHAWPRIVVPLVLAFATAALVERYAGPLTRAMRDVALLGGIGPGVFLVQQVLALLTAGIGLVLLRRSSRRPYAPPVAVLVPAHNEAHLIAATIDAVDRAAAAYAGTVRLYVVDNASTDETIAVAETAIEHCPNLTGEVLVCITPGKAIALNYGLARITEPFVVRIDADTVVGEGCLARAMRHFADGGVGAVGGLPLPTTLDTFFDRARTVEVLVRHGFFQISLMGYDGILGIPGMFVAYRKAALDEVGPIVQGMNGEDTDICLRMGTAGYRCVSDPRAVYRSETPRTWAHMREQRTRWFRSIYHLSGHHRHAIFSSASMAGAVVLPLQLINAARRAMLVPMLIFAFLLLVVFHAVLPTLRWQPVVATIVGLPFLMAVLVCLLLGRPRAVLYVPEYLVFRLVRSYFTLAAVLSLIYPPVRPPLRSD</sequence>